<proteinExistence type="inferred from homology"/>
<evidence type="ECO:0000256" key="5">
    <source>
        <dbReference type="SAM" id="SignalP"/>
    </source>
</evidence>
<keyword evidence="5" id="KW-0732">Signal</keyword>
<comment type="similarity">
    <text evidence="2">Belongs to the membrane fusion protein (MFP) (TC 8.A.1) family.</text>
</comment>
<evidence type="ECO:0000313" key="9">
    <source>
        <dbReference type="Proteomes" id="UP001149719"/>
    </source>
</evidence>
<sequence length="370" mass="40505">MKSSIKNSMVIGAVLSAILLLSACSSEDETVVETKPDIIRPVKLFTINTQNAVDIRRFPGELKASQEADLAFRVGGQLQTLNAIAGKKVKKGELLAQLDPKDFQLKVDLAEANYRLAKATFNRVQSVYKQNATTQAQYDEAKASLDQAENALTQAKNQLSYTQLTAPFDGVISTVSTENFQYVNATQALIHIQNINQLDVVFQVPEKLIINIQSHEIAYKPSVVIDAAPSNVLIGKYKKHNTTPDDTTKAYDVTLSLQASNDKSITLLPGMTASIDINIGELLGAEKNILVPVEAVLEAHTPSGEANRMVWVFNPETNRVESRTITIGALQEDTIEVIDGLKDGDRIVSAGVHSLNKDIPVRPWTRERGI</sequence>
<dbReference type="Proteomes" id="UP001149719">
    <property type="component" value="Unassembled WGS sequence"/>
</dbReference>
<comment type="subcellular location">
    <subcellularLocation>
        <location evidence="1">Cell envelope</location>
    </subcellularLocation>
</comment>
<feature type="domain" description="Multidrug resistance protein MdtA-like C-terminal permuted SH3" evidence="7">
    <location>
        <begin position="289"/>
        <end position="351"/>
    </location>
</feature>
<dbReference type="RefSeq" id="WP_269124221.1">
    <property type="nucleotide sequence ID" value="NZ_JAPUBN010000013.1"/>
</dbReference>
<dbReference type="EMBL" id="JAPUBN010000013">
    <property type="protein sequence ID" value="MCZ2721434.1"/>
    <property type="molecule type" value="Genomic_DNA"/>
</dbReference>
<keyword evidence="3" id="KW-0813">Transport</keyword>
<dbReference type="InterPro" id="IPR058627">
    <property type="entry name" value="MdtA-like_C"/>
</dbReference>
<evidence type="ECO:0000259" key="6">
    <source>
        <dbReference type="Pfam" id="PF25917"/>
    </source>
</evidence>
<gene>
    <name evidence="8" type="ORF">O1D97_07155</name>
</gene>
<dbReference type="Pfam" id="PF25967">
    <property type="entry name" value="RND-MFP_C"/>
    <property type="match status" value="1"/>
</dbReference>
<dbReference type="Gene3D" id="2.40.420.20">
    <property type="match status" value="1"/>
</dbReference>
<dbReference type="PROSITE" id="PS51257">
    <property type="entry name" value="PROKAR_LIPOPROTEIN"/>
    <property type="match status" value="1"/>
</dbReference>
<dbReference type="InterPro" id="IPR058625">
    <property type="entry name" value="MdtA-like_BSH"/>
</dbReference>
<accession>A0ABT4JST5</accession>
<keyword evidence="9" id="KW-1185">Reference proteome</keyword>
<reference evidence="8" key="1">
    <citation type="submission" date="2022-12" db="EMBL/GenBank/DDBJ databases">
        <title>Marinomonas 15G1-11 sp. nov, isolated from marine algae.</title>
        <authorList>
            <person name="Butt M."/>
            <person name="Choi D.G."/>
            <person name="Kim J.M."/>
            <person name="Lee J.K."/>
            <person name="Baek J.H."/>
            <person name="Jeon C.O."/>
        </authorList>
    </citation>
    <scope>NUCLEOTIDE SEQUENCE</scope>
    <source>
        <strain evidence="8">15G1-11</strain>
    </source>
</reference>
<feature type="domain" description="Multidrug resistance protein MdtA-like barrel-sandwich hybrid" evidence="6">
    <location>
        <begin position="68"/>
        <end position="189"/>
    </location>
</feature>
<dbReference type="PANTHER" id="PTHR30469">
    <property type="entry name" value="MULTIDRUG RESISTANCE PROTEIN MDTA"/>
    <property type="match status" value="1"/>
</dbReference>
<feature type="chain" id="PRO_5046664213" evidence="5">
    <location>
        <begin position="28"/>
        <end position="370"/>
    </location>
</feature>
<keyword evidence="4" id="KW-0175">Coiled coil</keyword>
<dbReference type="Pfam" id="PF25917">
    <property type="entry name" value="BSH_RND"/>
    <property type="match status" value="1"/>
</dbReference>
<dbReference type="Gene3D" id="1.10.287.470">
    <property type="entry name" value="Helix hairpin bin"/>
    <property type="match status" value="1"/>
</dbReference>
<dbReference type="SUPFAM" id="SSF111369">
    <property type="entry name" value="HlyD-like secretion proteins"/>
    <property type="match status" value="1"/>
</dbReference>
<dbReference type="NCBIfam" id="TIGR01730">
    <property type="entry name" value="RND_mfp"/>
    <property type="match status" value="1"/>
</dbReference>
<evidence type="ECO:0000256" key="2">
    <source>
        <dbReference type="ARBA" id="ARBA00009477"/>
    </source>
</evidence>
<feature type="signal peptide" evidence="5">
    <location>
        <begin position="1"/>
        <end position="27"/>
    </location>
</feature>
<dbReference type="Gene3D" id="2.40.30.170">
    <property type="match status" value="1"/>
</dbReference>
<name>A0ABT4JST5_9GAMM</name>
<evidence type="ECO:0000313" key="8">
    <source>
        <dbReference type="EMBL" id="MCZ2721434.1"/>
    </source>
</evidence>
<evidence type="ECO:0000256" key="1">
    <source>
        <dbReference type="ARBA" id="ARBA00004196"/>
    </source>
</evidence>
<protein>
    <submittedName>
        <fullName evidence="8">Efflux RND transporter periplasmic adaptor subunit</fullName>
    </submittedName>
</protein>
<feature type="coiled-coil region" evidence="4">
    <location>
        <begin position="131"/>
        <end position="165"/>
    </location>
</feature>
<evidence type="ECO:0000256" key="4">
    <source>
        <dbReference type="SAM" id="Coils"/>
    </source>
</evidence>
<organism evidence="8 9">
    <name type="scientific">Marinomonas phaeophyticola</name>
    <dbReference type="NCBI Taxonomy" id="3004091"/>
    <lineage>
        <taxon>Bacteria</taxon>
        <taxon>Pseudomonadati</taxon>
        <taxon>Pseudomonadota</taxon>
        <taxon>Gammaproteobacteria</taxon>
        <taxon>Oceanospirillales</taxon>
        <taxon>Oceanospirillaceae</taxon>
        <taxon>Marinomonas</taxon>
    </lineage>
</organism>
<evidence type="ECO:0000256" key="3">
    <source>
        <dbReference type="ARBA" id="ARBA00022448"/>
    </source>
</evidence>
<dbReference type="InterPro" id="IPR006143">
    <property type="entry name" value="RND_pump_MFP"/>
</dbReference>
<comment type="caution">
    <text evidence="8">The sequence shown here is derived from an EMBL/GenBank/DDBJ whole genome shotgun (WGS) entry which is preliminary data.</text>
</comment>
<dbReference type="PANTHER" id="PTHR30469:SF20">
    <property type="entry name" value="EFFLUX RND TRANSPORTER PERIPLASMIC ADAPTOR SUBUNIT"/>
    <property type="match status" value="1"/>
</dbReference>
<evidence type="ECO:0000259" key="7">
    <source>
        <dbReference type="Pfam" id="PF25967"/>
    </source>
</evidence>
<dbReference type="Gene3D" id="2.40.50.100">
    <property type="match status" value="1"/>
</dbReference>